<accession>A0A485LHK4</accession>
<protein>
    <submittedName>
        <fullName evidence="5">Aste57867_20979 protein</fullName>
    </submittedName>
</protein>
<dbReference type="OrthoDB" id="122710at2759"/>
<sequence>MVTMTNFTTIELNILWSLCEEDVNEAWYEGRGRAPFMLLGVLKHFDTWDKHAVHCRMKAPTMEKIVMRIMTLVEPVLTRLQVRIPSMTAQRSSGKLFMGYPEALYATDVKFQPAYHPSGNFMDAKRYFSGKHHLYGYKIEASVAYPGTYVLLSSHAPASVSDMTMFMERLDYIEGRVDDAIRSIRPKTKPRSGVLTRQELERKCRVSSDRVLVENMFGRTCYCGRARPEKSIVSYNHQFDRSMANLTALHKFRFTIAQLEVLSQKLELPAWITTNWSDKIETVEAFTITCRRLAEPCRLYTVANEVAIVNRWGPTIELNQPLLVQRGDAYARAIQSKSQLTGVQSCIGFIYGTKQYISRPRPRQDGDEHENLQRSVYNGRPRRHCLNWQGITTPDGIIVTMSHVLDTFQADPNLCKFCLYGDPAYGCRQYLCCPFLNAPPGSQEAAFNTAMSSVREAVEWSFHLVKDLLAYLGRTLLTNCHTCFKQHGNQISMYFDMKPRSLDEYLGAQ</sequence>
<dbReference type="Proteomes" id="UP000332933">
    <property type="component" value="Unassembled WGS sequence"/>
</dbReference>
<keyword evidence="2" id="KW-0479">Metal-binding</keyword>
<dbReference type="EMBL" id="VJMH01006953">
    <property type="protein sequence ID" value="KAF0687250.1"/>
    <property type="molecule type" value="Genomic_DNA"/>
</dbReference>
<proteinExistence type="predicted"/>
<comment type="cofactor">
    <cofactor evidence="1">
        <name>a divalent metal cation</name>
        <dbReference type="ChEBI" id="CHEBI:60240"/>
    </cofactor>
</comment>
<evidence type="ECO:0000256" key="2">
    <source>
        <dbReference type="ARBA" id="ARBA00022723"/>
    </source>
</evidence>
<name>A0A485LHK4_9STRA</name>
<gene>
    <name evidence="5" type="primary">Aste57867_20979</name>
    <name evidence="4" type="ORF">As57867_020911</name>
    <name evidence="5" type="ORF">ASTE57867_20979</name>
</gene>
<keyword evidence="6" id="KW-1185">Reference proteome</keyword>
<evidence type="ECO:0000259" key="3">
    <source>
        <dbReference type="Pfam" id="PF13359"/>
    </source>
</evidence>
<evidence type="ECO:0000313" key="4">
    <source>
        <dbReference type="EMBL" id="KAF0687250.1"/>
    </source>
</evidence>
<dbReference type="InterPro" id="IPR027806">
    <property type="entry name" value="HARBI1_dom"/>
</dbReference>
<reference evidence="5 6" key="1">
    <citation type="submission" date="2019-03" db="EMBL/GenBank/DDBJ databases">
        <authorList>
            <person name="Gaulin E."/>
            <person name="Dumas B."/>
        </authorList>
    </citation>
    <scope>NUCLEOTIDE SEQUENCE [LARGE SCALE GENOMIC DNA]</scope>
    <source>
        <strain evidence="5">CBS 568.67</strain>
    </source>
</reference>
<dbReference type="EMBL" id="CAADRA010006979">
    <property type="protein sequence ID" value="VFT97654.1"/>
    <property type="molecule type" value="Genomic_DNA"/>
</dbReference>
<evidence type="ECO:0000313" key="6">
    <source>
        <dbReference type="Proteomes" id="UP000332933"/>
    </source>
</evidence>
<dbReference type="GO" id="GO:0046872">
    <property type="term" value="F:metal ion binding"/>
    <property type="evidence" value="ECO:0007669"/>
    <property type="project" value="UniProtKB-KW"/>
</dbReference>
<organism evidence="5 6">
    <name type="scientific">Aphanomyces stellatus</name>
    <dbReference type="NCBI Taxonomy" id="120398"/>
    <lineage>
        <taxon>Eukaryota</taxon>
        <taxon>Sar</taxon>
        <taxon>Stramenopiles</taxon>
        <taxon>Oomycota</taxon>
        <taxon>Saprolegniomycetes</taxon>
        <taxon>Saprolegniales</taxon>
        <taxon>Verrucalvaceae</taxon>
        <taxon>Aphanomyces</taxon>
    </lineage>
</organism>
<dbReference type="Pfam" id="PF13359">
    <property type="entry name" value="DDE_Tnp_4"/>
    <property type="match status" value="1"/>
</dbReference>
<reference evidence="4" key="2">
    <citation type="submission" date="2019-06" db="EMBL/GenBank/DDBJ databases">
        <title>Genomics analysis of Aphanomyces spp. identifies a new class of oomycete effector associated with host adaptation.</title>
        <authorList>
            <person name="Gaulin E."/>
        </authorList>
    </citation>
    <scope>NUCLEOTIDE SEQUENCE</scope>
    <source>
        <strain evidence="4">CBS 578.67</strain>
    </source>
</reference>
<feature type="domain" description="DDE Tnp4" evidence="3">
    <location>
        <begin position="352"/>
        <end position="479"/>
    </location>
</feature>
<dbReference type="AlphaFoldDB" id="A0A485LHK4"/>
<evidence type="ECO:0000256" key="1">
    <source>
        <dbReference type="ARBA" id="ARBA00001968"/>
    </source>
</evidence>
<evidence type="ECO:0000313" key="5">
    <source>
        <dbReference type="EMBL" id="VFT97654.1"/>
    </source>
</evidence>